<reference evidence="12 13" key="1">
    <citation type="submission" date="2018-06" db="EMBL/GenBank/DDBJ databases">
        <authorList>
            <consortium name="Pathogen Informatics"/>
            <person name="Doyle S."/>
        </authorList>
    </citation>
    <scope>NUCLEOTIDE SEQUENCE [LARGE SCALE GENOMIC DNA]</scope>
    <source>
        <strain evidence="12 13">NCTC11997</strain>
    </source>
</reference>
<accession>A0A378XDM7</accession>
<keyword evidence="6" id="KW-0472">Membrane</keyword>
<comment type="subcellular location">
    <subcellularLocation>
        <location evidence="1">Cell outer membrane</location>
    </subcellularLocation>
</comment>
<evidence type="ECO:0000256" key="2">
    <source>
        <dbReference type="ARBA" id="ARBA00009055"/>
    </source>
</evidence>
<dbReference type="Pfam" id="PF17287">
    <property type="entry name" value="POTRA_3"/>
    <property type="match status" value="1"/>
</dbReference>
<dbReference type="InterPro" id="IPR051544">
    <property type="entry name" value="TPS_OM_transporter"/>
</dbReference>
<feature type="region of interest" description="Disordered" evidence="8">
    <location>
        <begin position="35"/>
        <end position="57"/>
    </location>
</feature>
<dbReference type="GO" id="GO:0046819">
    <property type="term" value="P:protein secretion by the type V secretion system"/>
    <property type="evidence" value="ECO:0007669"/>
    <property type="project" value="TreeGrafter"/>
</dbReference>
<dbReference type="PANTHER" id="PTHR34597">
    <property type="entry name" value="SLR1661 PROTEIN"/>
    <property type="match status" value="1"/>
</dbReference>
<dbReference type="GO" id="GO:0008320">
    <property type="term" value="F:protein transmembrane transporter activity"/>
    <property type="evidence" value="ECO:0007669"/>
    <property type="project" value="TreeGrafter"/>
</dbReference>
<dbReference type="EMBL" id="UGSB01000001">
    <property type="protein sequence ID" value="SUA53406.1"/>
    <property type="molecule type" value="Genomic_DNA"/>
</dbReference>
<dbReference type="RefSeq" id="WP_018574021.1">
    <property type="nucleotide sequence ID" value="NZ_CP065725.1"/>
</dbReference>
<feature type="compositionally biased region" description="Low complexity" evidence="8">
    <location>
        <begin position="46"/>
        <end position="55"/>
    </location>
</feature>
<dbReference type="GO" id="GO:0006811">
    <property type="term" value="P:monoatomic ion transport"/>
    <property type="evidence" value="ECO:0007669"/>
    <property type="project" value="UniProtKB-KW"/>
</dbReference>
<dbReference type="Pfam" id="PF03865">
    <property type="entry name" value="ShlB"/>
    <property type="match status" value="1"/>
</dbReference>
<dbReference type="Gene3D" id="2.40.160.50">
    <property type="entry name" value="membrane protein fhac: a member of the omp85/tpsb transporter family"/>
    <property type="match status" value="1"/>
</dbReference>
<evidence type="ECO:0000256" key="5">
    <source>
        <dbReference type="ARBA" id="ARBA00023065"/>
    </source>
</evidence>
<evidence type="ECO:0000313" key="12">
    <source>
        <dbReference type="EMBL" id="SUA53406.1"/>
    </source>
</evidence>
<dbReference type="PANTHER" id="PTHR34597:SF3">
    <property type="entry name" value="OUTER MEMBRANE TRANSPORTER CDIB"/>
    <property type="match status" value="1"/>
</dbReference>
<keyword evidence="5" id="KW-0813">Transport</keyword>
<dbReference type="GO" id="GO:0098046">
    <property type="term" value="C:type V protein secretion system complex"/>
    <property type="evidence" value="ECO:0007669"/>
    <property type="project" value="TreeGrafter"/>
</dbReference>
<evidence type="ECO:0000313" key="13">
    <source>
        <dbReference type="Proteomes" id="UP000254603"/>
    </source>
</evidence>
<keyword evidence="3" id="KW-1134">Transmembrane beta strand</keyword>
<name>A0A378XDM7_9BURK</name>
<gene>
    <name evidence="12" type="primary">shlB</name>
    <name evidence="12" type="ORF">NCTC11997_01150</name>
</gene>
<comment type="similarity">
    <text evidence="2">Belongs to the TPS (TC 1.B.20) family.</text>
</comment>
<dbReference type="PIRSF" id="PIRSF029745">
    <property type="entry name" value="FhaC"/>
    <property type="match status" value="1"/>
</dbReference>
<evidence type="ECO:0000256" key="4">
    <source>
        <dbReference type="ARBA" id="ARBA00022692"/>
    </source>
</evidence>
<sequence>MAHLSFHLLGAGALIASTFFVPLSYAQSNSSIPNTAQFEEQRQQQRDTFQQSQRQTQEDVRLESGLQSANIGALSSLGQESPCFPIEHVELRGEKSARFQFALGEAIGRAEFRVGQCIGVQGLELLSVHAQNALIERGFTTSRIVLEAQDLSQGTVYLTVIPGYIGSIRINHSDNNDSIYGGRVAWLQNELPASSGDVFNLRDIEQGLENYRRVPTAQAQVRIEAGEAINSSDVYIDWRQRIVPFRFSLGLDNSGSQQTGRYIGTATLSGDNLLGLSDLFYISYNRSLGDKISLRDEAGNRTNSHTDSYSLHYSIPWGHWQLFYNQNYHRYHQAIAGAYENYDYNGRSLNREIGLSRVLYRDSRRKTQLSAKLWQRRSHNYIADAEIEVQRKKMGGWQATLSHKEFIRQSTLGFDVSYRRGTGIFGSEQPAEYLFGEGTSRMRIITADMHWHIPFTAARENFSWDSRVHAQWNKSPLVTQDQLAIGGRYTVRGFDGEYYLMAERGWYWRNDIAWQYQPSHQLYVGLDVGRVSGPSADLLVGQTLAGGAVGLRGQLDMGGRWGQWYYDLFVGTPLKKPTAFKTKNTVIGFTVNYSF</sequence>
<evidence type="ECO:0000256" key="7">
    <source>
        <dbReference type="ARBA" id="ARBA00023237"/>
    </source>
</evidence>
<dbReference type="AlphaFoldDB" id="A0A378XDM7"/>
<evidence type="ECO:0000259" key="11">
    <source>
        <dbReference type="Pfam" id="PF17287"/>
    </source>
</evidence>
<keyword evidence="5" id="KW-0406">Ion transport</keyword>
<dbReference type="InterPro" id="IPR005565">
    <property type="entry name" value="Hemolysn_activator_HlyB_C"/>
</dbReference>
<protein>
    <submittedName>
        <fullName evidence="12">Hemolysin transporter protein shlB</fullName>
    </submittedName>
</protein>
<dbReference type="InterPro" id="IPR035251">
    <property type="entry name" value="ShlB_POTRA"/>
</dbReference>
<feature type="domain" description="Polypeptide-transport-associated ShlB-type" evidence="10">
    <location>
        <begin position="84"/>
        <end position="163"/>
    </location>
</feature>
<evidence type="ECO:0000259" key="10">
    <source>
        <dbReference type="Pfam" id="PF08479"/>
    </source>
</evidence>
<keyword evidence="7" id="KW-0998">Cell outer membrane</keyword>
<dbReference type="Pfam" id="PF08479">
    <property type="entry name" value="POTRA_2"/>
    <property type="match status" value="1"/>
</dbReference>
<evidence type="ECO:0000259" key="9">
    <source>
        <dbReference type="Pfam" id="PF03865"/>
    </source>
</evidence>
<dbReference type="Gene3D" id="3.10.20.310">
    <property type="entry name" value="membrane protein fhac"/>
    <property type="match status" value="1"/>
</dbReference>
<evidence type="ECO:0000256" key="6">
    <source>
        <dbReference type="ARBA" id="ARBA00023136"/>
    </source>
</evidence>
<evidence type="ECO:0000256" key="1">
    <source>
        <dbReference type="ARBA" id="ARBA00004442"/>
    </source>
</evidence>
<keyword evidence="4" id="KW-0812">Transmembrane</keyword>
<organism evidence="12 13">
    <name type="scientific">Oligella ureolytica</name>
    <dbReference type="NCBI Taxonomy" id="90244"/>
    <lineage>
        <taxon>Bacteria</taxon>
        <taxon>Pseudomonadati</taxon>
        <taxon>Pseudomonadota</taxon>
        <taxon>Betaproteobacteria</taxon>
        <taxon>Burkholderiales</taxon>
        <taxon>Alcaligenaceae</taxon>
        <taxon>Oligella</taxon>
    </lineage>
</organism>
<feature type="domain" description="Haemolysin activator HlyB C-terminal" evidence="9">
    <location>
        <begin position="231"/>
        <end position="553"/>
    </location>
</feature>
<dbReference type="Proteomes" id="UP000254603">
    <property type="component" value="Unassembled WGS sequence"/>
</dbReference>
<dbReference type="STRING" id="1122619.GCA_000373745_00838"/>
<evidence type="ECO:0000256" key="3">
    <source>
        <dbReference type="ARBA" id="ARBA00022452"/>
    </source>
</evidence>
<feature type="domain" description="ShlB POTRA" evidence="11">
    <location>
        <begin position="165"/>
        <end position="224"/>
    </location>
</feature>
<dbReference type="InterPro" id="IPR027282">
    <property type="entry name" value="TPS"/>
</dbReference>
<evidence type="ECO:0000256" key="8">
    <source>
        <dbReference type="SAM" id="MobiDB-lite"/>
    </source>
</evidence>
<proteinExistence type="inferred from homology"/>
<dbReference type="GO" id="GO:0009279">
    <property type="term" value="C:cell outer membrane"/>
    <property type="evidence" value="ECO:0007669"/>
    <property type="project" value="UniProtKB-SubCell"/>
</dbReference>
<dbReference type="FunFam" id="2.40.160.50:FF:000009">
    <property type="entry name" value="Putative hemolysin activator protein"/>
    <property type="match status" value="1"/>
</dbReference>
<dbReference type="OrthoDB" id="290122at2"/>
<dbReference type="InterPro" id="IPR013686">
    <property type="entry name" value="Polypept-transport_assoc_ShlB"/>
</dbReference>